<evidence type="ECO:0000313" key="2">
    <source>
        <dbReference type="EMBL" id="KAK6929233.1"/>
    </source>
</evidence>
<sequence>MEGEDCGMERKKNEEVKEQGLIDFSIETNDFLANFSTDETLDNHRFSVFMESRNEPDGLDLFKFENPHNMKNPPGIFQQQKEHLPSESHRQRHTGTCDIRKSLAWDSAFFTSAGKHQKHTNLNFGLHAIKWIWLYVTLLLQHMVMNDLLSVGVLDPEELSIINRGFEKAEKPVLPQILEDSWGSGDSTFALDTDGISLEILEGDLFEDVRASIQKSSEAYKTASSVFKTGPGGGGQASKKLDTANQNQIKPMSTSGGNSGDKQQVDGIKNEVSYSQQMSGESKFTSLKRPTTSNRNNASSIASTKRASLSANQVKMENRATRTAGGSIMSKKSALGDSCNSSSTFTTPSRSCSTAFTATDSRSATSSTHKRSGGTLSDPTSKYFTNSIKRKVDSRIYSSGSILKTPKTSTRKTTELGNSSSSSLFSSITKVSSTSLSSSFDDWSPESSSSTSSVNQRSANSNLSHDAKPLGGPLLDGDSPQASHSQSHPSDHCKDIPSLRSSSVSITSGVHKPSGLRIPAPKIGFFDEGKSFVPALSGSLQFNSGKHSSPPKSRARTGISSRAATRIRPGDSMKSSKEASYATGTAKIALKSSLKAKEKGTLGLSTKKMGIERKSQQLCPKMKNINRYRDETSLQGDTMKENGDFSISGLENSPHPLPIKAKENAFGFEDPIDSLTRHVQGIDLGRDVIVEFKGKKGPARAVSRLGPSPLSLPWKTETVPRTRTPLAAKESTYNNGGFFDTSTVPNTEKPEEKAF</sequence>
<keyword evidence="3" id="KW-1185">Reference proteome</keyword>
<dbReference type="PANTHER" id="PTHR33737">
    <property type="entry name" value="OS05G0121800 PROTEIN"/>
    <property type="match status" value="1"/>
</dbReference>
<feature type="region of interest" description="Disordered" evidence="1">
    <location>
        <begin position="274"/>
        <end position="382"/>
    </location>
</feature>
<feature type="region of interest" description="Disordered" evidence="1">
    <location>
        <begin position="403"/>
        <end position="423"/>
    </location>
</feature>
<accession>A0AAN8VKC3</accession>
<comment type="caution">
    <text evidence="2">The sequence shown here is derived from an EMBL/GenBank/DDBJ whole genome shotgun (WGS) entry which is preliminary data.</text>
</comment>
<reference evidence="2 3" key="1">
    <citation type="submission" date="2023-12" db="EMBL/GenBank/DDBJ databases">
        <title>A high-quality genome assembly for Dillenia turbinata (Dilleniales).</title>
        <authorList>
            <person name="Chanderbali A."/>
        </authorList>
    </citation>
    <scope>NUCLEOTIDE SEQUENCE [LARGE SCALE GENOMIC DNA]</scope>
    <source>
        <strain evidence="2">LSX21</strain>
        <tissue evidence="2">Leaf</tissue>
    </source>
</reference>
<evidence type="ECO:0000256" key="1">
    <source>
        <dbReference type="SAM" id="MobiDB-lite"/>
    </source>
</evidence>
<dbReference type="GO" id="GO:0008017">
    <property type="term" value="F:microtubule binding"/>
    <property type="evidence" value="ECO:0007669"/>
    <property type="project" value="InterPro"/>
</dbReference>
<feature type="compositionally biased region" description="Low complexity" evidence="1">
    <location>
        <begin position="478"/>
        <end position="488"/>
    </location>
</feature>
<feature type="compositionally biased region" description="Polar residues" evidence="1">
    <location>
        <begin position="731"/>
        <end position="746"/>
    </location>
</feature>
<dbReference type="EMBL" id="JBAMMX010000013">
    <property type="protein sequence ID" value="KAK6929233.1"/>
    <property type="molecule type" value="Genomic_DNA"/>
</dbReference>
<evidence type="ECO:0000313" key="3">
    <source>
        <dbReference type="Proteomes" id="UP001370490"/>
    </source>
</evidence>
<dbReference type="AlphaFoldDB" id="A0AAN8VKC3"/>
<feature type="compositionally biased region" description="Polar residues" evidence="1">
    <location>
        <begin position="541"/>
        <end position="551"/>
    </location>
</feature>
<feature type="compositionally biased region" description="Low complexity" evidence="1">
    <location>
        <begin position="436"/>
        <end position="461"/>
    </location>
</feature>
<protein>
    <submittedName>
        <fullName evidence="2">Uncharacterized protein</fullName>
    </submittedName>
</protein>
<feature type="region of interest" description="Disordered" evidence="1">
    <location>
        <begin position="541"/>
        <end position="578"/>
    </location>
</feature>
<name>A0AAN8VKC3_9MAGN</name>
<gene>
    <name evidence="2" type="ORF">RJ641_005438</name>
</gene>
<dbReference type="InterPro" id="IPR045882">
    <property type="entry name" value="GPT1/2"/>
</dbReference>
<feature type="region of interest" description="Disordered" evidence="1">
    <location>
        <begin position="721"/>
        <end position="755"/>
    </location>
</feature>
<feature type="compositionally biased region" description="Polar residues" evidence="1">
    <location>
        <begin position="274"/>
        <end position="315"/>
    </location>
</feature>
<dbReference type="Proteomes" id="UP001370490">
    <property type="component" value="Unassembled WGS sequence"/>
</dbReference>
<feature type="compositionally biased region" description="Polar residues" evidence="1">
    <location>
        <begin position="338"/>
        <end position="352"/>
    </location>
</feature>
<proteinExistence type="predicted"/>
<dbReference type="PANTHER" id="PTHR33737:SF2">
    <property type="entry name" value="OS12G0102700 PROTEIN"/>
    <property type="match status" value="1"/>
</dbReference>
<feature type="compositionally biased region" description="Low complexity" evidence="1">
    <location>
        <begin position="353"/>
        <end position="367"/>
    </location>
</feature>
<organism evidence="2 3">
    <name type="scientific">Dillenia turbinata</name>
    <dbReference type="NCBI Taxonomy" id="194707"/>
    <lineage>
        <taxon>Eukaryota</taxon>
        <taxon>Viridiplantae</taxon>
        <taxon>Streptophyta</taxon>
        <taxon>Embryophyta</taxon>
        <taxon>Tracheophyta</taxon>
        <taxon>Spermatophyta</taxon>
        <taxon>Magnoliopsida</taxon>
        <taxon>eudicotyledons</taxon>
        <taxon>Gunneridae</taxon>
        <taxon>Pentapetalae</taxon>
        <taxon>Dilleniales</taxon>
        <taxon>Dilleniaceae</taxon>
        <taxon>Dillenia</taxon>
    </lineage>
</organism>
<feature type="compositionally biased region" description="Basic and acidic residues" evidence="1">
    <location>
        <begin position="568"/>
        <end position="577"/>
    </location>
</feature>
<feature type="region of interest" description="Disordered" evidence="1">
    <location>
        <begin position="436"/>
        <end position="499"/>
    </location>
</feature>